<dbReference type="GO" id="GO:0005930">
    <property type="term" value="C:axoneme"/>
    <property type="evidence" value="ECO:0007669"/>
    <property type="project" value="UniProtKB-SubCell"/>
</dbReference>
<dbReference type="AlphaFoldDB" id="A0A913X715"/>
<name>A0A913X715_EXADI</name>
<dbReference type="InterPro" id="IPR052329">
    <property type="entry name" value="CIMIP2C"/>
</dbReference>
<evidence type="ECO:0000259" key="7">
    <source>
        <dbReference type="Pfam" id="PF10629"/>
    </source>
</evidence>
<keyword evidence="9" id="KW-1185">Reference proteome</keyword>
<comment type="similarity">
    <text evidence="5">Belongs to the CIMIP2 family.</text>
</comment>
<keyword evidence="2" id="KW-0963">Cytoplasm</keyword>
<evidence type="ECO:0000256" key="6">
    <source>
        <dbReference type="ARBA" id="ARBA00041160"/>
    </source>
</evidence>
<sequence length="229" mass="26881">MCSTALAAEPKLLTPILHTLQDLRHLPGYAGYKPQCKWRYGDTTGNDTAKYFQQRRSLLLENSNKKDPGEEWDSKITFPTLYSNDPKLVIGARTRERDRWLATPKYVISNRERDVEIKDFSQKAQMQREFIKDKLGIVPRVEHFVTPTNWKQEAFKLPALKEADNLQSKDKDSNKDQVSMWCPLCGRKAPQTVNFKAFIREHHVMPKKICPPASTWRDRQLRDLYFERR</sequence>
<dbReference type="PANTHER" id="PTHR34924:SF1">
    <property type="entry name" value="PROTEIN FAM166C"/>
    <property type="match status" value="1"/>
</dbReference>
<feature type="domain" description="Ciliary microtubule inner protein 2A-C-like" evidence="7">
    <location>
        <begin position="23"/>
        <end position="93"/>
    </location>
</feature>
<keyword evidence="3" id="KW-0206">Cytoskeleton</keyword>
<dbReference type="OrthoDB" id="8181742at2759"/>
<evidence type="ECO:0000256" key="2">
    <source>
        <dbReference type="ARBA" id="ARBA00022490"/>
    </source>
</evidence>
<dbReference type="Proteomes" id="UP000887567">
    <property type="component" value="Unplaced"/>
</dbReference>
<evidence type="ECO:0000256" key="3">
    <source>
        <dbReference type="ARBA" id="ARBA00023212"/>
    </source>
</evidence>
<evidence type="ECO:0000256" key="4">
    <source>
        <dbReference type="ARBA" id="ARBA00023273"/>
    </source>
</evidence>
<dbReference type="RefSeq" id="XP_020899476.1">
    <property type="nucleotide sequence ID" value="XM_021043817.2"/>
</dbReference>
<evidence type="ECO:0000256" key="5">
    <source>
        <dbReference type="ARBA" id="ARBA00035661"/>
    </source>
</evidence>
<evidence type="ECO:0000313" key="9">
    <source>
        <dbReference type="Proteomes" id="UP000887567"/>
    </source>
</evidence>
<protein>
    <recommendedName>
        <fullName evidence="6">Ciliary microtubule inner protein 2C</fullName>
    </recommendedName>
</protein>
<dbReference type="KEGG" id="epa:110238174"/>
<dbReference type="GeneID" id="110238174"/>
<proteinExistence type="inferred from homology"/>
<dbReference type="EnsemblMetazoa" id="XM_021043817.2">
    <property type="protein sequence ID" value="XP_020899476.1"/>
    <property type="gene ID" value="LOC110238174"/>
</dbReference>
<evidence type="ECO:0000313" key="8">
    <source>
        <dbReference type="EnsemblMetazoa" id="XP_020899476.1"/>
    </source>
</evidence>
<evidence type="ECO:0000256" key="1">
    <source>
        <dbReference type="ARBA" id="ARBA00004430"/>
    </source>
</evidence>
<keyword evidence="4" id="KW-0966">Cell projection</keyword>
<reference evidence="8" key="1">
    <citation type="submission" date="2022-11" db="UniProtKB">
        <authorList>
            <consortium name="EnsemblMetazoa"/>
        </authorList>
    </citation>
    <scope>IDENTIFICATION</scope>
</reference>
<dbReference type="Pfam" id="PF10629">
    <property type="entry name" value="CMI2B-like"/>
    <property type="match status" value="1"/>
</dbReference>
<organism evidence="8 9">
    <name type="scientific">Exaiptasia diaphana</name>
    <name type="common">Tropical sea anemone</name>
    <name type="synonym">Aiptasia pulchella</name>
    <dbReference type="NCBI Taxonomy" id="2652724"/>
    <lineage>
        <taxon>Eukaryota</taxon>
        <taxon>Metazoa</taxon>
        <taxon>Cnidaria</taxon>
        <taxon>Anthozoa</taxon>
        <taxon>Hexacorallia</taxon>
        <taxon>Actiniaria</taxon>
        <taxon>Aiptasiidae</taxon>
        <taxon>Exaiptasia</taxon>
    </lineage>
</organism>
<accession>A0A913X715</accession>
<comment type="subcellular location">
    <subcellularLocation>
        <location evidence="1">Cytoplasm</location>
        <location evidence="1">Cytoskeleton</location>
        <location evidence="1">Cilium axoneme</location>
    </subcellularLocation>
</comment>
<dbReference type="GO" id="GO:0015630">
    <property type="term" value="C:microtubule cytoskeleton"/>
    <property type="evidence" value="ECO:0007669"/>
    <property type="project" value="UniProtKB-ARBA"/>
</dbReference>
<dbReference type="InterPro" id="IPR018902">
    <property type="entry name" value="CMI2A-C-like_dom"/>
</dbReference>
<dbReference type="PANTHER" id="PTHR34924">
    <property type="entry name" value="UPF0573 PROTEIN C2ORF70"/>
    <property type="match status" value="1"/>
</dbReference>